<dbReference type="Pfam" id="PF07885">
    <property type="entry name" value="Ion_trans_2"/>
    <property type="match status" value="1"/>
</dbReference>
<dbReference type="Proteomes" id="UP001500571">
    <property type="component" value="Unassembled WGS sequence"/>
</dbReference>
<feature type="transmembrane region" description="Helical" evidence="1">
    <location>
        <begin position="7"/>
        <end position="28"/>
    </location>
</feature>
<accession>A0ABP5DE65</accession>
<reference evidence="4" key="1">
    <citation type="journal article" date="2019" name="Int. J. Syst. Evol. Microbiol.">
        <title>The Global Catalogue of Microorganisms (GCM) 10K type strain sequencing project: providing services to taxonomists for standard genome sequencing and annotation.</title>
        <authorList>
            <consortium name="The Broad Institute Genomics Platform"/>
            <consortium name="The Broad Institute Genome Sequencing Center for Infectious Disease"/>
            <person name="Wu L."/>
            <person name="Ma J."/>
        </authorList>
    </citation>
    <scope>NUCLEOTIDE SEQUENCE [LARGE SCALE GENOMIC DNA]</scope>
    <source>
        <strain evidence="4">JCM 15309</strain>
    </source>
</reference>
<dbReference type="EMBL" id="BAAAPB010000008">
    <property type="protein sequence ID" value="GAA1977233.1"/>
    <property type="molecule type" value="Genomic_DNA"/>
</dbReference>
<feature type="transmembrane region" description="Helical" evidence="1">
    <location>
        <begin position="69"/>
        <end position="89"/>
    </location>
</feature>
<evidence type="ECO:0000313" key="3">
    <source>
        <dbReference type="EMBL" id="GAA1977233.1"/>
    </source>
</evidence>
<evidence type="ECO:0000313" key="4">
    <source>
        <dbReference type="Proteomes" id="UP001500571"/>
    </source>
</evidence>
<keyword evidence="3" id="KW-0406">Ion transport</keyword>
<gene>
    <name evidence="3" type="ORF">GCM10009798_43050</name>
</gene>
<evidence type="ECO:0000256" key="1">
    <source>
        <dbReference type="SAM" id="Phobius"/>
    </source>
</evidence>
<feature type="transmembrane region" description="Helical" evidence="1">
    <location>
        <begin position="130"/>
        <end position="151"/>
    </location>
</feature>
<dbReference type="SUPFAM" id="SSF81324">
    <property type="entry name" value="Voltage-gated potassium channels"/>
    <property type="match status" value="1"/>
</dbReference>
<dbReference type="Gene3D" id="1.10.287.70">
    <property type="match status" value="1"/>
</dbReference>
<keyword evidence="4" id="KW-1185">Reference proteome</keyword>
<name>A0ABP5DE65_9ACTN</name>
<protein>
    <submittedName>
        <fullName evidence="3">Potassium channel family protein</fullName>
    </submittedName>
</protein>
<comment type="caution">
    <text evidence="3">The sequence shown here is derived from an EMBL/GenBank/DDBJ whole genome shotgun (WGS) entry which is preliminary data.</text>
</comment>
<sequence>MSGWRRGLRLTAAMALVVGFYFAVPITLEAETAVIVRLVLAAVLLASLTAMVGWQVRRHFSHPDQHIDGLLLALVVGVLGFALAFYVIAERQPGQFYGLETRVDSLYFTMTTLLTIGYGDVHAAGQLARVLVMIQMIFDVAVIATAGGVLTRTMRESAASRARRAEARRAHRKPP</sequence>
<feature type="transmembrane region" description="Helical" evidence="1">
    <location>
        <begin position="34"/>
        <end position="57"/>
    </location>
</feature>
<keyword evidence="3" id="KW-0407">Ion channel</keyword>
<evidence type="ECO:0000259" key="2">
    <source>
        <dbReference type="Pfam" id="PF07885"/>
    </source>
</evidence>
<proteinExistence type="predicted"/>
<keyword evidence="1" id="KW-0812">Transmembrane</keyword>
<keyword evidence="3" id="KW-0813">Transport</keyword>
<dbReference type="InterPro" id="IPR013099">
    <property type="entry name" value="K_chnl_dom"/>
</dbReference>
<dbReference type="GO" id="GO:0034220">
    <property type="term" value="P:monoatomic ion transmembrane transport"/>
    <property type="evidence" value="ECO:0007669"/>
    <property type="project" value="UniProtKB-KW"/>
</dbReference>
<organism evidence="3 4">
    <name type="scientific">Nocardioides panacihumi</name>
    <dbReference type="NCBI Taxonomy" id="400774"/>
    <lineage>
        <taxon>Bacteria</taxon>
        <taxon>Bacillati</taxon>
        <taxon>Actinomycetota</taxon>
        <taxon>Actinomycetes</taxon>
        <taxon>Propionibacteriales</taxon>
        <taxon>Nocardioidaceae</taxon>
        <taxon>Nocardioides</taxon>
    </lineage>
</organism>
<feature type="domain" description="Potassium channel" evidence="2">
    <location>
        <begin position="74"/>
        <end position="155"/>
    </location>
</feature>
<dbReference type="RefSeq" id="WP_344048535.1">
    <property type="nucleotide sequence ID" value="NZ_BAAAPB010000008.1"/>
</dbReference>
<keyword evidence="1" id="KW-1133">Transmembrane helix</keyword>
<keyword evidence="1" id="KW-0472">Membrane</keyword>